<dbReference type="OMA" id="LGHLHGC"/>
<organism evidence="14 17">
    <name type="scientific">Acinetobacter baumannii</name>
    <dbReference type="NCBI Taxonomy" id="470"/>
    <lineage>
        <taxon>Bacteria</taxon>
        <taxon>Pseudomonadati</taxon>
        <taxon>Pseudomonadota</taxon>
        <taxon>Gammaproteobacteria</taxon>
        <taxon>Moraxellales</taxon>
        <taxon>Moraxellaceae</taxon>
        <taxon>Acinetobacter</taxon>
        <taxon>Acinetobacter calcoaceticus/baumannii complex</taxon>
    </lineage>
</organism>
<dbReference type="InterPro" id="IPR026843">
    <property type="entry name" value="SbcD_C"/>
</dbReference>
<dbReference type="SUPFAM" id="SSF56300">
    <property type="entry name" value="Metallo-dependent phosphatases"/>
    <property type="match status" value="1"/>
</dbReference>
<evidence type="ECO:0000313" key="17">
    <source>
        <dbReference type="Proteomes" id="UP000197394"/>
    </source>
</evidence>
<dbReference type="InterPro" id="IPR029052">
    <property type="entry name" value="Metallo-depent_PP-like"/>
</dbReference>
<reference evidence="16" key="2">
    <citation type="submission" date="2015-03" db="EMBL/GenBank/DDBJ databases">
        <authorList>
            <person name="Gallagher L.A."/>
            <person name="Hayden H.S."/>
            <person name="Weiss E.J."/>
            <person name="Hager K.R."/>
            <person name="Ramage E."/>
            <person name="Radey M.R."/>
            <person name="Bydalek R."/>
            <person name="Manoil C."/>
            <person name="Miller S.I."/>
            <person name="Brittnacher M.J."/>
        </authorList>
    </citation>
    <scope>NUCLEOTIDE SEQUENCE [LARGE SCALE GENOMIC DNA]</scope>
    <source>
        <strain evidence="16">AB5075-UW</strain>
    </source>
</reference>
<dbReference type="NCBIfam" id="TIGR00619">
    <property type="entry name" value="sbcd"/>
    <property type="match status" value="1"/>
</dbReference>
<comment type="subunit">
    <text evidence="2 7">Heterodimer of SbcC and SbcD.</text>
</comment>
<reference evidence="13 20" key="6">
    <citation type="submission" date="2020-02" db="EMBL/GenBank/DDBJ databases">
        <title>Whole genome shot-gun sequencing of clinical Carbapenem resistant A. baumannii.</title>
        <authorList>
            <person name="Veeraraghavan B."/>
            <person name="Mathur P."/>
            <person name="Vijayakumar S."/>
            <person name="Vasudevan K."/>
            <person name="Lincy M."/>
            <person name="Kirubananthan A."/>
        </authorList>
    </citation>
    <scope>NUCLEOTIDE SEQUENCE [LARGE SCALE GENOMIC DNA]</scope>
    <source>
        <strain evidence="13 20">SP816</strain>
    </source>
</reference>
<dbReference type="EMBL" id="CP072270">
    <property type="protein sequence ID" value="QTK42713.1"/>
    <property type="molecule type" value="Genomic_DNA"/>
</dbReference>
<dbReference type="Proteomes" id="UP000197394">
    <property type="component" value="Unassembled WGS sequence"/>
</dbReference>
<reference evidence="11 19" key="4">
    <citation type="submission" date="2019-10" db="EMBL/GenBank/DDBJ databases">
        <title>Genetic environment of the oxa23 gene and comparative analysis of carbapenem resistant Acinetobacter baumannii isolates belonging to global clone 1, lineage 2 recovered in a burns hospital outbreak in 2012-2013.</title>
        <authorList>
            <person name="Douraghi M."/>
            <person name="Aris P."/>
            <person name="Kenyon J."/>
            <person name="Hamidian M."/>
        </authorList>
    </citation>
    <scope>NUCLEOTIDE SEQUENCE [LARGE SCALE GENOMIC DNA]</scope>
    <source>
        <strain evidence="11 19">ABS103</strain>
    </source>
</reference>
<evidence type="ECO:0000256" key="2">
    <source>
        <dbReference type="ARBA" id="ARBA00011322"/>
    </source>
</evidence>
<dbReference type="GO" id="GO:0008408">
    <property type="term" value="F:3'-5' exonuclease activity"/>
    <property type="evidence" value="ECO:0007669"/>
    <property type="project" value="InterPro"/>
</dbReference>
<evidence type="ECO:0000256" key="3">
    <source>
        <dbReference type="ARBA" id="ARBA00013365"/>
    </source>
</evidence>
<dbReference type="Pfam" id="PF12320">
    <property type="entry name" value="SbcD_C"/>
    <property type="match status" value="1"/>
</dbReference>
<reference evidence="12 18" key="5">
    <citation type="submission" date="2019-11" db="EMBL/GenBank/DDBJ databases">
        <title>Multidrug-resistant Acinetobacter baumannii moving toward extensively drug-resistant over fifteen years in South of Brazil.</title>
        <authorList>
            <person name="Fedrigo N.H."/>
            <person name="Cerdeira L."/>
            <person name="Fuga B."/>
            <person name="Marini P.V.B."/>
            <person name="Shinohara D.R."/>
            <person name="Carrara-Marroni F.E."/>
            <person name="Lincopan N."/>
            <person name="Tognim M.C.B."/>
        </authorList>
    </citation>
    <scope>NUCLEOTIDE SEQUENCE [LARGE SCALE GENOMIC DNA]</scope>
    <source>
        <strain evidence="12 18">Ac576</strain>
    </source>
</reference>
<evidence type="ECO:0000256" key="6">
    <source>
        <dbReference type="ARBA" id="ARBA00022839"/>
    </source>
</evidence>
<dbReference type="CDD" id="cd00840">
    <property type="entry name" value="MPP_Mre11_N"/>
    <property type="match status" value="1"/>
</dbReference>
<keyword evidence="6 7" id="KW-0269">Exonuclease</keyword>
<evidence type="ECO:0000256" key="5">
    <source>
        <dbReference type="ARBA" id="ARBA00022801"/>
    </source>
</evidence>
<keyword evidence="7" id="KW-0235">DNA replication</keyword>
<name>A0A090BDG9_ACIBA</name>
<keyword evidence="7" id="KW-0255">Endonuclease</keyword>
<evidence type="ECO:0000313" key="15">
    <source>
        <dbReference type="EMBL" id="QTK42713.1"/>
    </source>
</evidence>
<dbReference type="Proteomes" id="UP000470018">
    <property type="component" value="Unassembled WGS sequence"/>
</dbReference>
<keyword evidence="4 7" id="KW-0540">Nuclease</keyword>
<reference evidence="15" key="7">
    <citation type="submission" date="2021-03" db="EMBL/GenBank/DDBJ databases">
        <title>Complete genome sequencing of Acinetobacter baumannii.</title>
        <authorList>
            <person name="Yadav B."/>
            <person name="Makwana N."/>
            <person name="Kharat A.S."/>
            <person name="Veeraraghavan B."/>
            <person name="Vijayakumar S."/>
            <person name="Priya M."/>
        </authorList>
    </citation>
    <scope>NUCLEOTIDE SEQUENCE</scope>
    <source>
        <strain evidence="15">KSK6</strain>
    </source>
</reference>
<keyword evidence="5 7" id="KW-0378">Hydrolase</keyword>
<comment type="function">
    <text evidence="7">SbcCD cleaves DNA hairpin structures. These structures can inhibit DNA replication and are intermediates in certain DNA recombination reactions. The complex acts as a 3'-&gt;5' double strand exonuclease that can open hairpins. It also has a 5' single-strand endonuclease activity.</text>
</comment>
<evidence type="ECO:0000256" key="4">
    <source>
        <dbReference type="ARBA" id="ARBA00022722"/>
    </source>
</evidence>
<dbReference type="PATRIC" id="fig|470.1314.peg.1677"/>
<keyword evidence="7" id="KW-0233">DNA recombination</keyword>
<dbReference type="EMBL" id="NGKM01000005">
    <property type="protein sequence ID" value="OWK67284.1"/>
    <property type="molecule type" value="Genomic_DNA"/>
</dbReference>
<dbReference type="Proteomes" id="UP000439424">
    <property type="component" value="Unassembled WGS sequence"/>
</dbReference>
<evidence type="ECO:0000313" key="14">
    <source>
        <dbReference type="EMBL" id="OWK67284.1"/>
    </source>
</evidence>
<dbReference type="InterPro" id="IPR050535">
    <property type="entry name" value="DNA_Repair-Maintenance_Comp"/>
</dbReference>
<dbReference type="InterPro" id="IPR004843">
    <property type="entry name" value="Calcineurin-like_PHP"/>
</dbReference>
<dbReference type="GO" id="GO:0006260">
    <property type="term" value="P:DNA replication"/>
    <property type="evidence" value="ECO:0007669"/>
    <property type="project" value="UniProtKB-KW"/>
</dbReference>
<comment type="similarity">
    <text evidence="1 7">Belongs to the SbcD family.</text>
</comment>
<dbReference type="Proteomes" id="UP000664966">
    <property type="component" value="Chromosome"/>
</dbReference>
<evidence type="ECO:0000313" key="10">
    <source>
        <dbReference type="EMBL" id="AKA32741.1"/>
    </source>
</evidence>
<dbReference type="RefSeq" id="WP_002017751.1">
    <property type="nucleotide sequence ID" value="NZ_AP014649.1"/>
</dbReference>
<dbReference type="EMBL" id="WPIP01000018">
    <property type="protein sequence ID" value="MVM90671.1"/>
    <property type="molecule type" value="Genomic_DNA"/>
</dbReference>
<dbReference type="EMBL" id="JAAGTY010000008">
    <property type="protein sequence ID" value="NDW41266.1"/>
    <property type="molecule type" value="Genomic_DNA"/>
</dbReference>
<dbReference type="EMBL" id="WIOC01000025">
    <property type="protein sequence ID" value="MQR50844.1"/>
    <property type="molecule type" value="Genomic_DNA"/>
</dbReference>
<evidence type="ECO:0000256" key="7">
    <source>
        <dbReference type="RuleBase" id="RU363069"/>
    </source>
</evidence>
<evidence type="ECO:0000313" key="11">
    <source>
        <dbReference type="EMBL" id="MQR50844.1"/>
    </source>
</evidence>
<dbReference type="EMBL" id="CP008706">
    <property type="protein sequence ID" value="AKA32741.1"/>
    <property type="molecule type" value="Genomic_DNA"/>
</dbReference>
<evidence type="ECO:0000259" key="8">
    <source>
        <dbReference type="Pfam" id="PF00149"/>
    </source>
</evidence>
<dbReference type="InterPro" id="IPR004593">
    <property type="entry name" value="SbcD"/>
</dbReference>
<sequence>MSVSMSVHFLHTSDWHLGQFFYNHSRHYEHQQFLSWLLTQIQEKQPHALLIAGDIFDVINPGSQAQKQLYQFLADAHRIAPHMQTLMIAGNHDSGYRIEQVEPLLEKYNAKTVGVVRWNEDKTLDLDRLLLPIYNQNQDIVAWCLALPFLRSAEITGFNEHTTNSKNAIAYLHQQLIAEAKRRKTPDQALILMSHAHMQGGETSDSERPIIIGNEEALSTTLFEDAVDYVALGHLHKPQKVGQPHIRYSGSPIPLSFSEINYKHQVVEVKIDPAQDTDSRLQFEAVEIPRCIQLHRIRGELNEVLQQLKALPHGVIENIDHREYVDIEYYSLTPPQPNLRQQFEAALPPDRYRLVRISRQYVNKDATNSNTTQHIALEPPTPEKLFQNIWEKQGYSADDAVLKDFLSLVQEAQKHLENDANH</sequence>
<reference evidence="14 17" key="3">
    <citation type="submission" date="2017-05" db="EMBL/GenBank/DDBJ databases">
        <title>Draft genome sequence of MDR A. baumannii AB360.</title>
        <authorList>
            <person name="Wareham D.W."/>
            <person name="Bean D.C."/>
        </authorList>
    </citation>
    <scope>NUCLEOTIDE SEQUENCE [LARGE SCALE GENOMIC DNA]</scope>
    <source>
        <strain evidence="14 17">AB360</strain>
    </source>
</reference>
<dbReference type="InterPro" id="IPR041796">
    <property type="entry name" value="Mre11_N"/>
</dbReference>
<accession>A0A090BDG9</accession>
<dbReference type="OrthoDB" id="9773856at2"/>
<evidence type="ECO:0000313" key="18">
    <source>
        <dbReference type="Proteomes" id="UP000439424"/>
    </source>
</evidence>
<dbReference type="GO" id="GO:0006310">
    <property type="term" value="P:DNA recombination"/>
    <property type="evidence" value="ECO:0007669"/>
    <property type="project" value="UniProtKB-KW"/>
</dbReference>
<dbReference type="Pfam" id="PF00149">
    <property type="entry name" value="Metallophos"/>
    <property type="match status" value="1"/>
</dbReference>
<gene>
    <name evidence="7 10" type="primary">sbcD</name>
    <name evidence="10" type="ORF">ABUW_3028</name>
    <name evidence="14" type="ORF">CBE85_07590</name>
    <name evidence="11" type="ORF">F2P40_16210</name>
    <name evidence="13" type="ORF">G3N53_09265</name>
    <name evidence="12" type="ORF">GNY86_03970</name>
    <name evidence="15" type="ORF">J6E47_15060</name>
</gene>
<evidence type="ECO:0000313" key="13">
    <source>
        <dbReference type="EMBL" id="NDW41266.1"/>
    </source>
</evidence>
<evidence type="ECO:0000313" key="19">
    <source>
        <dbReference type="Proteomes" id="UP000461234"/>
    </source>
</evidence>
<dbReference type="PANTHER" id="PTHR30337">
    <property type="entry name" value="COMPONENT OF ATP-DEPENDENT DSDNA EXONUCLEASE"/>
    <property type="match status" value="1"/>
</dbReference>
<feature type="domain" description="Calcineurin-like phosphoesterase" evidence="8">
    <location>
        <begin position="8"/>
        <end position="238"/>
    </location>
</feature>
<dbReference type="PANTHER" id="PTHR30337:SF0">
    <property type="entry name" value="NUCLEASE SBCCD SUBUNIT D"/>
    <property type="match status" value="1"/>
</dbReference>
<evidence type="ECO:0000256" key="1">
    <source>
        <dbReference type="ARBA" id="ARBA00010555"/>
    </source>
</evidence>
<protein>
    <recommendedName>
        <fullName evidence="3 7">Nuclease SbcCD subunit D</fullName>
    </recommendedName>
</protein>
<dbReference type="Proteomes" id="UP000032746">
    <property type="component" value="Chromosome"/>
</dbReference>
<evidence type="ECO:0000313" key="16">
    <source>
        <dbReference type="Proteomes" id="UP000032746"/>
    </source>
</evidence>
<dbReference type="Proteomes" id="UP000461234">
    <property type="component" value="Unassembled WGS sequence"/>
</dbReference>
<dbReference type="AlphaFoldDB" id="A0A090BDG9"/>
<evidence type="ECO:0000313" key="20">
    <source>
        <dbReference type="Proteomes" id="UP000470018"/>
    </source>
</evidence>
<dbReference type="Gene3D" id="3.60.21.10">
    <property type="match status" value="1"/>
</dbReference>
<evidence type="ECO:0000313" key="12">
    <source>
        <dbReference type="EMBL" id="MVM90671.1"/>
    </source>
</evidence>
<reference evidence="10 16" key="1">
    <citation type="journal article" date="2015" name="J. Bacteriol.">
        <title>Resources for Genetic and Genomic Analysis of Emerging Pathogen Acinetobacter baumannii.</title>
        <authorList>
            <person name="Gallagher L.A."/>
            <person name="Ramage E."/>
            <person name="Weiss E.J."/>
            <person name="Radey M."/>
            <person name="Hayden H.S."/>
            <person name="Held K.G."/>
            <person name="Huse H.K."/>
            <person name="Zurawski D.V."/>
            <person name="Brittnacher M.J."/>
            <person name="Manoil C."/>
        </authorList>
    </citation>
    <scope>NUCLEOTIDE SEQUENCE [LARGE SCALE GENOMIC DNA]</scope>
    <source>
        <strain evidence="10 16">AB5075-UW</strain>
    </source>
</reference>
<evidence type="ECO:0000259" key="9">
    <source>
        <dbReference type="Pfam" id="PF12320"/>
    </source>
</evidence>
<dbReference type="GO" id="GO:0004519">
    <property type="term" value="F:endonuclease activity"/>
    <property type="evidence" value="ECO:0007669"/>
    <property type="project" value="UniProtKB-KW"/>
</dbReference>
<feature type="domain" description="Nuclease SbcCD subunit D C-terminal" evidence="9">
    <location>
        <begin position="293"/>
        <end position="393"/>
    </location>
</feature>
<proteinExistence type="inferred from homology"/>